<dbReference type="SUPFAM" id="SSF53187">
    <property type="entry name" value="Zn-dependent exopeptidases"/>
    <property type="match status" value="1"/>
</dbReference>
<dbReference type="OrthoDB" id="9769665at2"/>
<evidence type="ECO:0000256" key="3">
    <source>
        <dbReference type="ARBA" id="ARBA00004555"/>
    </source>
</evidence>
<proteinExistence type="predicted"/>
<evidence type="ECO:0000256" key="1">
    <source>
        <dbReference type="ARBA" id="ARBA00004240"/>
    </source>
</evidence>
<keyword evidence="6" id="KW-0964">Secreted</keyword>
<keyword evidence="24" id="KW-1185">Reference proteome</keyword>
<evidence type="ECO:0000256" key="8">
    <source>
        <dbReference type="ARBA" id="ARBA00022670"/>
    </source>
</evidence>
<evidence type="ECO:0000256" key="5">
    <source>
        <dbReference type="ARBA" id="ARBA00014116"/>
    </source>
</evidence>
<evidence type="ECO:0000256" key="20">
    <source>
        <dbReference type="ARBA" id="ARBA00033328"/>
    </source>
</evidence>
<keyword evidence="14" id="KW-0333">Golgi apparatus</keyword>
<evidence type="ECO:0000313" key="23">
    <source>
        <dbReference type="EMBL" id="SKB29106.1"/>
    </source>
</evidence>
<dbReference type="PANTHER" id="PTHR12053:SF3">
    <property type="entry name" value="CARBOXYPEPTIDASE Q"/>
    <property type="match status" value="1"/>
</dbReference>
<gene>
    <name evidence="23" type="ORF">SAMN06295920_101501</name>
</gene>
<accession>A0A1T5A2D6</accession>
<protein>
    <recommendedName>
        <fullName evidence="5">Carboxypeptidase Q</fullName>
    </recommendedName>
    <alternativeName>
        <fullName evidence="20">Plasma glutamate carboxypeptidase</fullName>
    </alternativeName>
</protein>
<keyword evidence="10 21" id="KW-0732">Signal</keyword>
<dbReference type="GO" id="GO:0005764">
    <property type="term" value="C:lysosome"/>
    <property type="evidence" value="ECO:0007669"/>
    <property type="project" value="UniProtKB-SubCell"/>
</dbReference>
<name>A0A1T5A2D6_9SPHN</name>
<keyword evidence="8" id="KW-0645">Protease</keyword>
<evidence type="ECO:0000256" key="10">
    <source>
        <dbReference type="ARBA" id="ARBA00022729"/>
    </source>
</evidence>
<comment type="subcellular location">
    <subcellularLocation>
        <location evidence="1">Endoplasmic reticulum</location>
    </subcellularLocation>
    <subcellularLocation>
        <location evidence="3">Golgi apparatus</location>
    </subcellularLocation>
    <subcellularLocation>
        <location evidence="2">Lysosome</location>
    </subcellularLocation>
    <subcellularLocation>
        <location evidence="4">Secreted</location>
    </subcellularLocation>
</comment>
<dbReference type="Pfam" id="PF04389">
    <property type="entry name" value="Peptidase_M28"/>
    <property type="match status" value="1"/>
</dbReference>
<evidence type="ECO:0000256" key="21">
    <source>
        <dbReference type="SAM" id="SignalP"/>
    </source>
</evidence>
<keyword evidence="16" id="KW-0865">Zymogen</keyword>
<organism evidence="23 24">
    <name type="scientific">Rhizorhabdus histidinilytica</name>
    <dbReference type="NCBI Taxonomy" id="439228"/>
    <lineage>
        <taxon>Bacteria</taxon>
        <taxon>Pseudomonadati</taxon>
        <taxon>Pseudomonadota</taxon>
        <taxon>Alphaproteobacteria</taxon>
        <taxon>Sphingomonadales</taxon>
        <taxon>Sphingomonadaceae</taxon>
        <taxon>Rhizorhabdus</taxon>
    </lineage>
</organism>
<dbReference type="GO" id="GO:0004180">
    <property type="term" value="F:carboxypeptidase activity"/>
    <property type="evidence" value="ECO:0007669"/>
    <property type="project" value="UniProtKB-KW"/>
</dbReference>
<keyword evidence="9" id="KW-0479">Metal-binding</keyword>
<evidence type="ECO:0000313" key="24">
    <source>
        <dbReference type="Proteomes" id="UP000189818"/>
    </source>
</evidence>
<evidence type="ECO:0000259" key="22">
    <source>
        <dbReference type="Pfam" id="PF04389"/>
    </source>
</evidence>
<sequence>MGSGRLATNPMKKISLLALAASAALSSPLLAQAKPEETAALRDAALTDTVAWDITEGLTTEIGPRLAGSDAEARARDWAVARLKALGFSNVRIEPFEVPYWERGEASAAIVAPYPQPLVLTALGNSAATPTKGLTAEVIGFDSLDSLKAADPAAVKGKIVFLTHRMAVTQDGSHYGTVGKVRREGPSVASKLGAAAILIRSIGTDHHRAPHTGSQSWSDGAQPIPALALANPDADQLERVLKRGKPVTVALKATARMAGKRLSGNVIAEVPGRDPDAGIVLVGGHLDSWDQGTGAIDDAAGVAITTAAAKRIMDAGQPLRTIRVVWFGSEEIGLFGGAAYREKHKGEKHHLLAESDFGADRIWRFQTSVAEAALPAMKPLAAALAPLGIQLAPRNGDASGSDISEIQKLGIPVIELGQDGTRYFDLHHTPDDTLDKVDPVQLRQNVAAWTALLSVTANDPTDYGPVPPGAH</sequence>
<evidence type="ECO:0000256" key="7">
    <source>
        <dbReference type="ARBA" id="ARBA00022645"/>
    </source>
</evidence>
<evidence type="ECO:0000256" key="16">
    <source>
        <dbReference type="ARBA" id="ARBA00023145"/>
    </source>
</evidence>
<evidence type="ECO:0000256" key="17">
    <source>
        <dbReference type="ARBA" id="ARBA00023180"/>
    </source>
</evidence>
<dbReference type="Proteomes" id="UP000189818">
    <property type="component" value="Unassembled WGS sequence"/>
</dbReference>
<keyword evidence="7 23" id="KW-0121">Carboxypeptidase</keyword>
<dbReference type="STRING" id="439228.SAMN06295920_101501"/>
<evidence type="ECO:0000256" key="13">
    <source>
        <dbReference type="ARBA" id="ARBA00022833"/>
    </source>
</evidence>
<feature type="signal peptide" evidence="21">
    <location>
        <begin position="1"/>
        <end position="31"/>
    </location>
</feature>
<dbReference type="InterPro" id="IPR039866">
    <property type="entry name" value="CPQ"/>
</dbReference>
<evidence type="ECO:0000256" key="18">
    <source>
        <dbReference type="ARBA" id="ARBA00023228"/>
    </source>
</evidence>
<evidence type="ECO:0000256" key="15">
    <source>
        <dbReference type="ARBA" id="ARBA00023049"/>
    </source>
</evidence>
<feature type="domain" description="Peptidase M28" evidence="22">
    <location>
        <begin position="265"/>
        <end position="450"/>
    </location>
</feature>
<evidence type="ECO:0000256" key="4">
    <source>
        <dbReference type="ARBA" id="ARBA00004613"/>
    </source>
</evidence>
<keyword evidence="12" id="KW-0256">Endoplasmic reticulum</keyword>
<evidence type="ECO:0000256" key="19">
    <source>
        <dbReference type="ARBA" id="ARBA00025833"/>
    </source>
</evidence>
<keyword evidence="18" id="KW-0458">Lysosome</keyword>
<evidence type="ECO:0000256" key="14">
    <source>
        <dbReference type="ARBA" id="ARBA00023034"/>
    </source>
</evidence>
<keyword evidence="17" id="KW-0325">Glycoprotein</keyword>
<keyword evidence="11" id="KW-0378">Hydrolase</keyword>
<keyword evidence="13" id="KW-0862">Zinc</keyword>
<feature type="chain" id="PRO_5013024403" description="Carboxypeptidase Q" evidence="21">
    <location>
        <begin position="32"/>
        <end position="471"/>
    </location>
</feature>
<dbReference type="Gene3D" id="3.40.630.10">
    <property type="entry name" value="Zn peptidases"/>
    <property type="match status" value="1"/>
</dbReference>
<dbReference type="EMBL" id="FUYM01000001">
    <property type="protein sequence ID" value="SKB29106.1"/>
    <property type="molecule type" value="Genomic_DNA"/>
</dbReference>
<evidence type="ECO:0000256" key="12">
    <source>
        <dbReference type="ARBA" id="ARBA00022824"/>
    </source>
</evidence>
<evidence type="ECO:0000256" key="9">
    <source>
        <dbReference type="ARBA" id="ARBA00022723"/>
    </source>
</evidence>
<evidence type="ECO:0000256" key="2">
    <source>
        <dbReference type="ARBA" id="ARBA00004371"/>
    </source>
</evidence>
<dbReference type="GO" id="GO:0070573">
    <property type="term" value="F:metallodipeptidase activity"/>
    <property type="evidence" value="ECO:0007669"/>
    <property type="project" value="InterPro"/>
</dbReference>
<comment type="subunit">
    <text evidence="19">Homodimer. The monomeric form is inactive while the homodimer is active.</text>
</comment>
<dbReference type="GO" id="GO:0005576">
    <property type="term" value="C:extracellular region"/>
    <property type="evidence" value="ECO:0007669"/>
    <property type="project" value="UniProtKB-SubCell"/>
</dbReference>
<evidence type="ECO:0000256" key="11">
    <source>
        <dbReference type="ARBA" id="ARBA00022801"/>
    </source>
</evidence>
<dbReference type="PANTHER" id="PTHR12053">
    <property type="entry name" value="PROTEASE FAMILY M28 PLASMA GLUTAMATE CARBOXYPEPTIDASE-RELATED"/>
    <property type="match status" value="1"/>
</dbReference>
<evidence type="ECO:0000256" key="6">
    <source>
        <dbReference type="ARBA" id="ARBA00022525"/>
    </source>
</evidence>
<dbReference type="GO" id="GO:0006508">
    <property type="term" value="P:proteolysis"/>
    <property type="evidence" value="ECO:0007669"/>
    <property type="project" value="UniProtKB-KW"/>
</dbReference>
<reference evidence="24" key="1">
    <citation type="submission" date="2017-02" db="EMBL/GenBank/DDBJ databases">
        <authorList>
            <person name="Varghese N."/>
            <person name="Submissions S."/>
        </authorList>
    </citation>
    <scope>NUCLEOTIDE SEQUENCE [LARGE SCALE GENOMIC DNA]</scope>
    <source>
        <strain evidence="24">UM2</strain>
    </source>
</reference>
<dbReference type="GO" id="GO:0046872">
    <property type="term" value="F:metal ion binding"/>
    <property type="evidence" value="ECO:0007669"/>
    <property type="project" value="UniProtKB-KW"/>
</dbReference>
<keyword evidence="15" id="KW-0482">Metalloprotease</keyword>
<dbReference type="AlphaFoldDB" id="A0A1T5A2D6"/>
<dbReference type="Gene3D" id="3.50.30.30">
    <property type="match status" value="1"/>
</dbReference>
<dbReference type="InterPro" id="IPR007484">
    <property type="entry name" value="Peptidase_M28"/>
</dbReference>